<dbReference type="Gene3D" id="3.40.50.1820">
    <property type="entry name" value="alpha/beta hydrolase"/>
    <property type="match status" value="1"/>
</dbReference>
<dbReference type="InterPro" id="IPR029058">
    <property type="entry name" value="AB_hydrolase_fold"/>
</dbReference>
<sequence>MPLARVNGTEIAYSVMGTGEPVLLVAGIGGSGGYFKPNLDAFAAKYQVVLHDHRGTGGSRQDRITYSVPQMTDDMVALMDELGIEAAHIVGHSTGAAMAHDMALRFPKRIKSAVLYAGWATSDAYFKRCFDVRKGVLQQSGALAYVKTTPLFLSPPWWVSANIEKLEAEEPVAAAALAPTDIMLSRIDAICSYSPGEELRKITCPSLITCAKDDHLTPQFYSQRMAKLMPAADTFYFETGGHAVSQVLPDQFNTLVISYLDAVIAGRKWQSPALNYPEIA</sequence>
<dbReference type="PANTHER" id="PTHR43433:SF5">
    <property type="entry name" value="AB HYDROLASE-1 DOMAIN-CONTAINING PROTEIN"/>
    <property type="match status" value="1"/>
</dbReference>
<accession>A0A933VVV3</accession>
<dbReference type="EMBL" id="JACRJB010000052">
    <property type="protein sequence ID" value="MBI5131374.1"/>
    <property type="molecule type" value="Genomic_DNA"/>
</dbReference>
<dbReference type="InterPro" id="IPR000073">
    <property type="entry name" value="AB_hydrolase_1"/>
</dbReference>
<dbReference type="AlphaFoldDB" id="A0A933VVV3"/>
<name>A0A933VVV3_RHOPL</name>
<organism evidence="2 3">
    <name type="scientific">Rhodopseudomonas palustris</name>
    <dbReference type="NCBI Taxonomy" id="1076"/>
    <lineage>
        <taxon>Bacteria</taxon>
        <taxon>Pseudomonadati</taxon>
        <taxon>Pseudomonadota</taxon>
        <taxon>Alphaproteobacteria</taxon>
        <taxon>Hyphomicrobiales</taxon>
        <taxon>Nitrobacteraceae</taxon>
        <taxon>Rhodopseudomonas</taxon>
    </lineage>
</organism>
<comment type="caution">
    <text evidence="2">The sequence shown here is derived from an EMBL/GenBank/DDBJ whole genome shotgun (WGS) entry which is preliminary data.</text>
</comment>
<dbReference type="Proteomes" id="UP000782519">
    <property type="component" value="Unassembled WGS sequence"/>
</dbReference>
<evidence type="ECO:0000313" key="3">
    <source>
        <dbReference type="Proteomes" id="UP000782519"/>
    </source>
</evidence>
<dbReference type="GO" id="GO:0016787">
    <property type="term" value="F:hydrolase activity"/>
    <property type="evidence" value="ECO:0007669"/>
    <property type="project" value="UniProtKB-KW"/>
</dbReference>
<evidence type="ECO:0000313" key="2">
    <source>
        <dbReference type="EMBL" id="MBI5131374.1"/>
    </source>
</evidence>
<proteinExistence type="predicted"/>
<feature type="domain" description="AB hydrolase-1" evidence="1">
    <location>
        <begin position="21"/>
        <end position="243"/>
    </location>
</feature>
<dbReference type="Pfam" id="PF00561">
    <property type="entry name" value="Abhydrolase_1"/>
    <property type="match status" value="1"/>
</dbReference>
<reference evidence="2" key="1">
    <citation type="submission" date="2020-07" db="EMBL/GenBank/DDBJ databases">
        <title>Huge and variable diversity of episymbiotic CPR bacteria and DPANN archaea in groundwater ecosystems.</title>
        <authorList>
            <person name="He C.Y."/>
            <person name="Keren R."/>
            <person name="Whittaker M."/>
            <person name="Farag I.F."/>
            <person name="Doudna J."/>
            <person name="Cate J.H.D."/>
            <person name="Banfield J.F."/>
        </authorList>
    </citation>
    <scope>NUCLEOTIDE SEQUENCE</scope>
    <source>
        <strain evidence="2">NC_groundwater_1818_Pr3_B-0.1um_66_35</strain>
    </source>
</reference>
<protein>
    <submittedName>
        <fullName evidence="2">Alpha/beta fold hydrolase</fullName>
    </submittedName>
</protein>
<keyword evidence="2" id="KW-0378">Hydrolase</keyword>
<dbReference type="SUPFAM" id="SSF53474">
    <property type="entry name" value="alpha/beta-Hydrolases"/>
    <property type="match status" value="1"/>
</dbReference>
<dbReference type="PRINTS" id="PR00111">
    <property type="entry name" value="ABHYDROLASE"/>
</dbReference>
<dbReference type="InterPro" id="IPR050471">
    <property type="entry name" value="AB_hydrolase"/>
</dbReference>
<evidence type="ECO:0000259" key="1">
    <source>
        <dbReference type="Pfam" id="PF00561"/>
    </source>
</evidence>
<gene>
    <name evidence="2" type="ORF">HZA66_18205</name>
</gene>
<dbReference type="PANTHER" id="PTHR43433">
    <property type="entry name" value="HYDROLASE, ALPHA/BETA FOLD FAMILY PROTEIN"/>
    <property type="match status" value="1"/>
</dbReference>